<proteinExistence type="predicted"/>
<keyword evidence="3" id="KW-1185">Reference proteome</keyword>
<dbReference type="InParanoid" id="W7X687"/>
<evidence type="ECO:0000256" key="1">
    <source>
        <dbReference type="SAM" id="SignalP"/>
    </source>
</evidence>
<sequence>MKNISFVFIIIFILSTVYAEDKTKQPCDTELQQLYCPSNQKQTDSYYSECQALKLCINQAASDTSADFQTQLQNKCNPKTQNRQFILYYNQYLSCTWTNSSNILISSAILLILSIIF</sequence>
<dbReference type="GeneID" id="24436920"/>
<reference evidence="3" key="1">
    <citation type="journal article" date="2006" name="PLoS Biol.">
        <title>Macronuclear genome sequence of the ciliate Tetrahymena thermophila, a model eukaryote.</title>
        <authorList>
            <person name="Eisen J.A."/>
            <person name="Coyne R.S."/>
            <person name="Wu M."/>
            <person name="Wu D."/>
            <person name="Thiagarajan M."/>
            <person name="Wortman J.R."/>
            <person name="Badger J.H."/>
            <person name="Ren Q."/>
            <person name="Amedeo P."/>
            <person name="Jones K.M."/>
            <person name="Tallon L.J."/>
            <person name="Delcher A.L."/>
            <person name="Salzberg S.L."/>
            <person name="Silva J.C."/>
            <person name="Haas B.J."/>
            <person name="Majoros W.H."/>
            <person name="Farzad M."/>
            <person name="Carlton J.M."/>
            <person name="Smith R.K. Jr."/>
            <person name="Garg J."/>
            <person name="Pearlman R.E."/>
            <person name="Karrer K.M."/>
            <person name="Sun L."/>
            <person name="Manning G."/>
            <person name="Elde N.C."/>
            <person name="Turkewitz A.P."/>
            <person name="Asai D.J."/>
            <person name="Wilkes D.E."/>
            <person name="Wang Y."/>
            <person name="Cai H."/>
            <person name="Collins K."/>
            <person name="Stewart B.A."/>
            <person name="Lee S.R."/>
            <person name="Wilamowska K."/>
            <person name="Weinberg Z."/>
            <person name="Ruzzo W.L."/>
            <person name="Wloga D."/>
            <person name="Gaertig J."/>
            <person name="Frankel J."/>
            <person name="Tsao C.-C."/>
            <person name="Gorovsky M.A."/>
            <person name="Keeling P.J."/>
            <person name="Waller R.F."/>
            <person name="Patron N.J."/>
            <person name="Cherry J.M."/>
            <person name="Stover N.A."/>
            <person name="Krieger C.J."/>
            <person name="del Toro C."/>
            <person name="Ryder H.F."/>
            <person name="Williamson S.C."/>
            <person name="Barbeau R.A."/>
            <person name="Hamilton E.P."/>
            <person name="Orias E."/>
        </authorList>
    </citation>
    <scope>NUCLEOTIDE SEQUENCE [LARGE SCALE GENOMIC DNA]</scope>
    <source>
        <strain evidence="3">SB210</strain>
    </source>
</reference>
<dbReference type="Proteomes" id="UP000009168">
    <property type="component" value="Unassembled WGS sequence"/>
</dbReference>
<keyword evidence="1" id="KW-0732">Signal</keyword>
<evidence type="ECO:0000313" key="2">
    <source>
        <dbReference type="EMBL" id="EWS74880.1"/>
    </source>
</evidence>
<gene>
    <name evidence="2" type="ORF">TTHERM_000035658</name>
</gene>
<accession>W7X687</accession>
<dbReference type="EMBL" id="GG662720">
    <property type="protein sequence ID" value="EWS74880.1"/>
    <property type="molecule type" value="Genomic_DNA"/>
</dbReference>
<feature type="signal peptide" evidence="1">
    <location>
        <begin position="1"/>
        <end position="19"/>
    </location>
</feature>
<evidence type="ECO:0000313" key="3">
    <source>
        <dbReference type="Proteomes" id="UP000009168"/>
    </source>
</evidence>
<dbReference type="RefSeq" id="XP_012652593.1">
    <property type="nucleotide sequence ID" value="XM_012797139.1"/>
</dbReference>
<dbReference type="KEGG" id="tet:TTHERM_000035658"/>
<feature type="chain" id="PRO_5004906485" description="Transmembrane protein" evidence="1">
    <location>
        <begin position="20"/>
        <end position="117"/>
    </location>
</feature>
<protein>
    <recommendedName>
        <fullName evidence="4">Transmembrane protein</fullName>
    </recommendedName>
</protein>
<evidence type="ECO:0008006" key="4">
    <source>
        <dbReference type="Google" id="ProtNLM"/>
    </source>
</evidence>
<organism evidence="2 3">
    <name type="scientific">Tetrahymena thermophila (strain SB210)</name>
    <dbReference type="NCBI Taxonomy" id="312017"/>
    <lineage>
        <taxon>Eukaryota</taxon>
        <taxon>Sar</taxon>
        <taxon>Alveolata</taxon>
        <taxon>Ciliophora</taxon>
        <taxon>Intramacronucleata</taxon>
        <taxon>Oligohymenophorea</taxon>
        <taxon>Hymenostomatida</taxon>
        <taxon>Tetrahymenina</taxon>
        <taxon>Tetrahymenidae</taxon>
        <taxon>Tetrahymena</taxon>
    </lineage>
</organism>
<dbReference type="AlphaFoldDB" id="W7X687"/>
<name>W7X687_TETTS</name>